<organism evidence="1 2">
    <name type="scientific">Methanospirillum lacunae</name>
    <dbReference type="NCBI Taxonomy" id="668570"/>
    <lineage>
        <taxon>Archaea</taxon>
        <taxon>Methanobacteriati</taxon>
        <taxon>Methanobacteriota</taxon>
        <taxon>Stenosarchaea group</taxon>
        <taxon>Methanomicrobia</taxon>
        <taxon>Methanomicrobiales</taxon>
        <taxon>Methanospirillaceae</taxon>
        <taxon>Methanospirillum</taxon>
    </lineage>
</organism>
<protein>
    <submittedName>
        <fullName evidence="1">Nitrogenase</fullName>
    </submittedName>
</protein>
<accession>A0A2V2N319</accession>
<dbReference type="Pfam" id="PF09582">
    <property type="entry name" value="AnfO_nitrog"/>
    <property type="match status" value="1"/>
</dbReference>
<keyword evidence="2" id="KW-1185">Reference proteome</keyword>
<dbReference type="EMBL" id="QGMY01000002">
    <property type="protein sequence ID" value="PWR74179.1"/>
    <property type="molecule type" value="Genomic_DNA"/>
</dbReference>
<evidence type="ECO:0000313" key="2">
    <source>
        <dbReference type="Proteomes" id="UP000245657"/>
    </source>
</evidence>
<reference evidence="1 2" key="1">
    <citation type="submission" date="2018-05" db="EMBL/GenBank/DDBJ databases">
        <title>Draft genome of Methanospirillum lacunae Ki8-1.</title>
        <authorList>
            <person name="Dueholm M.S."/>
            <person name="Nielsen P.H."/>
            <person name="Bakmann L.F."/>
            <person name="Otzen D.E."/>
        </authorList>
    </citation>
    <scope>NUCLEOTIDE SEQUENCE [LARGE SCALE GENOMIC DNA]</scope>
    <source>
        <strain evidence="1 2">Ki8-1</strain>
    </source>
</reference>
<dbReference type="InterPro" id="IPR014287">
    <property type="entry name" value="Nase_Fe-Fe_AnfO"/>
</dbReference>
<sequence length="237" mass="26322">MWKRSWNHTSKAAQSWTGWLSKGGIMIPEIAAMLDQEGCTTTLTGPGEVVIYSKDLSSWEPVRRMPFALDTSQGLVQLRQKMSELIAFLGDCRIFVAKAASGAIFFELEKARCGVWEISGKPEEFLAQVWKEEEDQESEVPTGAIDIPVPVEISPGKYYLSIKDIQGKRPEVSSKQVLQKFIKTGAYQELEVICDHIPPWIALESTCCGFTMQSERLGPSEVKLVLTKNPADSCGCT</sequence>
<evidence type="ECO:0000313" key="1">
    <source>
        <dbReference type="EMBL" id="PWR74179.1"/>
    </source>
</evidence>
<dbReference type="Proteomes" id="UP000245657">
    <property type="component" value="Unassembled WGS sequence"/>
</dbReference>
<name>A0A2V2N319_9EURY</name>
<gene>
    <name evidence="1" type="ORF">DK846_03230</name>
</gene>
<comment type="caution">
    <text evidence="1">The sequence shown here is derived from an EMBL/GenBank/DDBJ whole genome shotgun (WGS) entry which is preliminary data.</text>
</comment>
<proteinExistence type="predicted"/>
<dbReference type="OrthoDB" id="109223at2157"/>
<dbReference type="AlphaFoldDB" id="A0A2V2N319"/>